<protein>
    <submittedName>
        <fullName evidence="1">Uncharacterized protein</fullName>
    </submittedName>
</protein>
<dbReference type="Proteomes" id="UP000282322">
    <property type="component" value="Unassembled WGS sequence"/>
</dbReference>
<accession>A0A3P3R942</accession>
<dbReference type="RefSeq" id="WP_124955658.1">
    <property type="nucleotide sequence ID" value="NZ_RRCH01000029.1"/>
</dbReference>
<reference evidence="1 2" key="1">
    <citation type="submission" date="2018-11" db="EMBL/GenBank/DDBJ databases">
        <title>Taxonoimc description of Halomarina strain SPP-AMP-1.</title>
        <authorList>
            <person name="Pal Y."/>
            <person name="Srinivasana K."/>
            <person name="Verma A."/>
            <person name="Kumar P."/>
        </authorList>
    </citation>
    <scope>NUCLEOTIDE SEQUENCE [LARGE SCALE GENOMIC DNA]</scope>
    <source>
        <strain evidence="1 2">SPP-AMP-1</strain>
    </source>
</reference>
<dbReference type="EMBL" id="RRCH01000029">
    <property type="protein sequence ID" value="RRJ29170.1"/>
    <property type="molecule type" value="Genomic_DNA"/>
</dbReference>
<comment type="caution">
    <text evidence="1">The sequence shown here is derived from an EMBL/GenBank/DDBJ whole genome shotgun (WGS) entry which is preliminary data.</text>
</comment>
<organism evidence="1 2">
    <name type="scientific">Halocatena pleomorpha</name>
    <dbReference type="NCBI Taxonomy" id="1785090"/>
    <lineage>
        <taxon>Archaea</taxon>
        <taxon>Methanobacteriati</taxon>
        <taxon>Methanobacteriota</taxon>
        <taxon>Stenosarchaea group</taxon>
        <taxon>Halobacteria</taxon>
        <taxon>Halobacteriales</taxon>
        <taxon>Natronomonadaceae</taxon>
        <taxon>Halocatena</taxon>
    </lineage>
</organism>
<dbReference type="AlphaFoldDB" id="A0A3P3R942"/>
<evidence type="ECO:0000313" key="1">
    <source>
        <dbReference type="EMBL" id="RRJ29170.1"/>
    </source>
</evidence>
<name>A0A3P3R942_9EURY</name>
<dbReference type="OrthoDB" id="267434at2157"/>
<proteinExistence type="predicted"/>
<evidence type="ECO:0000313" key="2">
    <source>
        <dbReference type="Proteomes" id="UP000282322"/>
    </source>
</evidence>
<keyword evidence="2" id="KW-1185">Reference proteome</keyword>
<gene>
    <name evidence="1" type="ORF">EIK79_13610</name>
</gene>
<sequence>MTTSTGCLDGLLRSASDSRTLSISGTESGETASDFRAYVGRIHDRYGPHGVWGVQNTESDHPFDTAKLTYVGAWSDQWVLGTAADKKGIHVSIDVAGVLYRVRPSQQSATRGERYRLWLWTGATPTQPDDGVSNTTLTTLSVGIDIDGGVLDSYRPTTSVGPDDTPIRIGFDDPLFPRTRRRLPAGRIQPDPDETNTGNNGAFVLNWSGGYGDTISVAGACELHQRKKKFEFTVTSEASASQGTL</sequence>